<accession>X1L1U6</accession>
<name>X1L1U6_9ZZZZ</name>
<evidence type="ECO:0000256" key="1">
    <source>
        <dbReference type="ARBA" id="ARBA00006227"/>
    </source>
</evidence>
<gene>
    <name evidence="5" type="ORF">S06H3_04215</name>
</gene>
<comment type="caution">
    <text evidence="5">The sequence shown here is derived from an EMBL/GenBank/DDBJ whole genome shotgun (WGS) entry which is preliminary data.</text>
</comment>
<evidence type="ECO:0000256" key="4">
    <source>
        <dbReference type="SAM" id="MobiDB-lite"/>
    </source>
</evidence>
<feature type="compositionally biased region" description="Basic and acidic residues" evidence="4">
    <location>
        <begin position="87"/>
        <end position="101"/>
    </location>
</feature>
<dbReference type="PROSITE" id="PS00783">
    <property type="entry name" value="RIBOSOMAL_L13"/>
    <property type="match status" value="1"/>
</dbReference>
<dbReference type="InterPro" id="IPR036899">
    <property type="entry name" value="Ribosomal_uL13_sf"/>
</dbReference>
<dbReference type="GO" id="GO:0003735">
    <property type="term" value="F:structural constituent of ribosome"/>
    <property type="evidence" value="ECO:0007669"/>
    <property type="project" value="InterPro"/>
</dbReference>
<reference evidence="5" key="1">
    <citation type="journal article" date="2014" name="Front. Microbiol.">
        <title>High frequency of phylogenetically diverse reductive dehalogenase-homologous genes in deep subseafloor sedimentary metagenomes.</title>
        <authorList>
            <person name="Kawai M."/>
            <person name="Futagami T."/>
            <person name="Toyoda A."/>
            <person name="Takaki Y."/>
            <person name="Nishi S."/>
            <person name="Hori S."/>
            <person name="Arai W."/>
            <person name="Tsubouchi T."/>
            <person name="Morono Y."/>
            <person name="Uchiyama I."/>
            <person name="Ito T."/>
            <person name="Fujiyama A."/>
            <person name="Inagaki F."/>
            <person name="Takami H."/>
        </authorList>
    </citation>
    <scope>NUCLEOTIDE SEQUENCE</scope>
    <source>
        <strain evidence="5">Expedition CK06-06</strain>
    </source>
</reference>
<comment type="similarity">
    <text evidence="1">Belongs to the universal ribosomal protein uL13 family.</text>
</comment>
<dbReference type="AlphaFoldDB" id="X1L1U6"/>
<dbReference type="PIRSF" id="PIRSF002181">
    <property type="entry name" value="Ribosomal_L13"/>
    <property type="match status" value="1"/>
</dbReference>
<dbReference type="GO" id="GO:0017148">
    <property type="term" value="P:negative regulation of translation"/>
    <property type="evidence" value="ECO:0007669"/>
    <property type="project" value="TreeGrafter"/>
</dbReference>
<dbReference type="SUPFAM" id="SSF52161">
    <property type="entry name" value="Ribosomal protein L13"/>
    <property type="match status" value="1"/>
</dbReference>
<evidence type="ECO:0008006" key="6">
    <source>
        <dbReference type="Google" id="ProtNLM"/>
    </source>
</evidence>
<dbReference type="InterPro" id="IPR005822">
    <property type="entry name" value="Ribosomal_uL13"/>
</dbReference>
<protein>
    <recommendedName>
        <fullName evidence="6">50S ribosomal protein L13</fullName>
    </recommendedName>
</protein>
<dbReference type="Gene3D" id="3.90.1180.10">
    <property type="entry name" value="Ribosomal protein L13"/>
    <property type="match status" value="1"/>
</dbReference>
<feature type="region of interest" description="Disordered" evidence="4">
    <location>
        <begin position="83"/>
        <end position="113"/>
    </location>
</feature>
<evidence type="ECO:0000256" key="2">
    <source>
        <dbReference type="ARBA" id="ARBA00022980"/>
    </source>
</evidence>
<dbReference type="PANTHER" id="PTHR11545">
    <property type="entry name" value="RIBOSOMAL PROTEIN L13"/>
    <property type="match status" value="1"/>
</dbReference>
<dbReference type="EMBL" id="BARV01001455">
    <property type="protein sequence ID" value="GAH96409.1"/>
    <property type="molecule type" value="Genomic_DNA"/>
</dbReference>
<dbReference type="CDD" id="cd00392">
    <property type="entry name" value="Ribosomal_L13"/>
    <property type="match status" value="1"/>
</dbReference>
<keyword evidence="3" id="KW-0687">Ribonucleoprotein</keyword>
<dbReference type="GO" id="GO:0022625">
    <property type="term" value="C:cytosolic large ribosomal subunit"/>
    <property type="evidence" value="ECO:0007669"/>
    <property type="project" value="TreeGrafter"/>
</dbReference>
<dbReference type="NCBIfam" id="TIGR01066">
    <property type="entry name" value="rplM_bact"/>
    <property type="match status" value="1"/>
</dbReference>
<dbReference type="GO" id="GO:0006412">
    <property type="term" value="P:translation"/>
    <property type="evidence" value="ECO:0007669"/>
    <property type="project" value="InterPro"/>
</dbReference>
<dbReference type="GO" id="GO:0003729">
    <property type="term" value="F:mRNA binding"/>
    <property type="evidence" value="ECO:0007669"/>
    <property type="project" value="TreeGrafter"/>
</dbReference>
<sequence length="113" mass="12656">IYSPHLNTGDFVIVVNAAKVRVTGNKAQQKFYYRHSNYPGGLKGTTFAKMIETHPTRVIESAVKGMIPHNRLGRDMMRRLKVYTGDTHPHQAQVEKSKGGDAPDGDVPKRRRG</sequence>
<proteinExistence type="inferred from homology"/>
<dbReference type="PANTHER" id="PTHR11545:SF2">
    <property type="entry name" value="LARGE RIBOSOMAL SUBUNIT PROTEIN UL13M"/>
    <property type="match status" value="1"/>
</dbReference>
<dbReference type="InterPro" id="IPR023563">
    <property type="entry name" value="Ribosomal_uL13_CS"/>
</dbReference>
<organism evidence="5">
    <name type="scientific">marine sediment metagenome</name>
    <dbReference type="NCBI Taxonomy" id="412755"/>
    <lineage>
        <taxon>unclassified sequences</taxon>
        <taxon>metagenomes</taxon>
        <taxon>ecological metagenomes</taxon>
    </lineage>
</organism>
<evidence type="ECO:0000256" key="3">
    <source>
        <dbReference type="ARBA" id="ARBA00023274"/>
    </source>
</evidence>
<keyword evidence="2" id="KW-0689">Ribosomal protein</keyword>
<dbReference type="InterPro" id="IPR005823">
    <property type="entry name" value="Ribosomal_uL13_bac-type"/>
</dbReference>
<dbReference type="Pfam" id="PF00572">
    <property type="entry name" value="Ribosomal_L13"/>
    <property type="match status" value="1"/>
</dbReference>
<evidence type="ECO:0000313" key="5">
    <source>
        <dbReference type="EMBL" id="GAH96409.1"/>
    </source>
</evidence>
<feature type="non-terminal residue" evidence="5">
    <location>
        <position position="1"/>
    </location>
</feature>